<evidence type="ECO:0000256" key="2">
    <source>
        <dbReference type="ARBA" id="ARBA00007069"/>
    </source>
</evidence>
<dbReference type="InterPro" id="IPR051789">
    <property type="entry name" value="Bact_Polyamine_Transport"/>
</dbReference>
<comment type="similarity">
    <text evidence="2">Belongs to the binding-protein-dependent transport system permease family. CysTW subfamily.</text>
</comment>
<feature type="transmembrane region" description="Helical" evidence="8">
    <location>
        <begin position="237"/>
        <end position="257"/>
    </location>
</feature>
<keyword evidence="5 8" id="KW-0812">Transmembrane</keyword>
<evidence type="ECO:0000256" key="3">
    <source>
        <dbReference type="ARBA" id="ARBA00022448"/>
    </source>
</evidence>
<dbReference type="Proteomes" id="UP000676325">
    <property type="component" value="Unassembled WGS sequence"/>
</dbReference>
<dbReference type="InterPro" id="IPR000515">
    <property type="entry name" value="MetI-like"/>
</dbReference>
<accession>A0A941E6U8</accession>
<evidence type="ECO:0000256" key="7">
    <source>
        <dbReference type="ARBA" id="ARBA00023136"/>
    </source>
</evidence>
<dbReference type="AlphaFoldDB" id="A0A941E6U8"/>
<feature type="domain" description="ABC transmembrane type-1" evidence="9">
    <location>
        <begin position="68"/>
        <end position="260"/>
    </location>
</feature>
<keyword evidence="6 8" id="KW-1133">Transmembrane helix</keyword>
<dbReference type="Gene3D" id="1.10.3720.10">
    <property type="entry name" value="MetI-like"/>
    <property type="match status" value="1"/>
</dbReference>
<evidence type="ECO:0000256" key="4">
    <source>
        <dbReference type="ARBA" id="ARBA00022475"/>
    </source>
</evidence>
<dbReference type="CDD" id="cd06261">
    <property type="entry name" value="TM_PBP2"/>
    <property type="match status" value="1"/>
</dbReference>
<evidence type="ECO:0000256" key="5">
    <source>
        <dbReference type="ARBA" id="ARBA00022692"/>
    </source>
</evidence>
<organism evidence="10 11">
    <name type="scientific">Actinospica acidithermotolerans</name>
    <dbReference type="NCBI Taxonomy" id="2828514"/>
    <lineage>
        <taxon>Bacteria</taxon>
        <taxon>Bacillati</taxon>
        <taxon>Actinomycetota</taxon>
        <taxon>Actinomycetes</taxon>
        <taxon>Catenulisporales</taxon>
        <taxon>Actinospicaceae</taxon>
        <taxon>Actinospica</taxon>
    </lineage>
</organism>
<evidence type="ECO:0000259" key="9">
    <source>
        <dbReference type="PROSITE" id="PS50928"/>
    </source>
</evidence>
<feature type="transmembrane region" description="Helical" evidence="8">
    <location>
        <begin position="70"/>
        <end position="94"/>
    </location>
</feature>
<reference evidence="10" key="1">
    <citation type="submission" date="2021-04" db="EMBL/GenBank/DDBJ databases">
        <title>Genome based classification of Actinospica acidithermotolerans sp. nov., an actinobacterium isolated from an Indonesian hot spring.</title>
        <authorList>
            <person name="Kusuma A.B."/>
            <person name="Putra K.E."/>
            <person name="Nafisah S."/>
            <person name="Loh J."/>
            <person name="Nouioui I."/>
            <person name="Goodfellow M."/>
        </authorList>
    </citation>
    <scope>NUCLEOTIDE SEQUENCE</scope>
    <source>
        <strain evidence="10">MGRD01-02</strain>
    </source>
</reference>
<dbReference type="PANTHER" id="PTHR43848:SF2">
    <property type="entry name" value="PUTRESCINE TRANSPORT SYSTEM PERMEASE PROTEIN POTI"/>
    <property type="match status" value="1"/>
</dbReference>
<dbReference type="RefSeq" id="WP_212516028.1">
    <property type="nucleotide sequence ID" value="NZ_JAGSOH010000002.1"/>
</dbReference>
<proteinExistence type="inferred from homology"/>
<dbReference type="GO" id="GO:0055085">
    <property type="term" value="P:transmembrane transport"/>
    <property type="evidence" value="ECO:0007669"/>
    <property type="project" value="InterPro"/>
</dbReference>
<evidence type="ECO:0000256" key="6">
    <source>
        <dbReference type="ARBA" id="ARBA00022989"/>
    </source>
</evidence>
<name>A0A941E6U8_9ACTN</name>
<feature type="transmembrane region" description="Helical" evidence="8">
    <location>
        <begin position="190"/>
        <end position="217"/>
    </location>
</feature>
<evidence type="ECO:0000256" key="1">
    <source>
        <dbReference type="ARBA" id="ARBA00004651"/>
    </source>
</evidence>
<evidence type="ECO:0000313" key="11">
    <source>
        <dbReference type="Proteomes" id="UP000676325"/>
    </source>
</evidence>
<keyword evidence="4" id="KW-1003">Cell membrane</keyword>
<dbReference type="PROSITE" id="PS50928">
    <property type="entry name" value="ABC_TM1"/>
    <property type="match status" value="1"/>
</dbReference>
<keyword evidence="7 8" id="KW-0472">Membrane</keyword>
<comment type="caution">
    <text evidence="10">The sequence shown here is derived from an EMBL/GenBank/DDBJ whole genome shotgun (WGS) entry which is preliminary data.</text>
</comment>
<feature type="transmembrane region" description="Helical" evidence="8">
    <location>
        <begin position="106"/>
        <end position="128"/>
    </location>
</feature>
<gene>
    <name evidence="10" type="ORF">KDK95_01025</name>
</gene>
<dbReference type="PANTHER" id="PTHR43848">
    <property type="entry name" value="PUTRESCINE TRANSPORT SYSTEM PERMEASE PROTEIN POTI"/>
    <property type="match status" value="1"/>
</dbReference>
<dbReference type="SUPFAM" id="SSF161098">
    <property type="entry name" value="MetI-like"/>
    <property type="match status" value="1"/>
</dbReference>
<feature type="transmembrane region" description="Helical" evidence="8">
    <location>
        <begin position="12"/>
        <end position="36"/>
    </location>
</feature>
<evidence type="ECO:0000313" key="10">
    <source>
        <dbReference type="EMBL" id="MBR7824872.1"/>
    </source>
</evidence>
<dbReference type="EMBL" id="JAGSOH010000002">
    <property type="protein sequence ID" value="MBR7824872.1"/>
    <property type="molecule type" value="Genomic_DNA"/>
</dbReference>
<feature type="transmembrane region" description="Helical" evidence="8">
    <location>
        <begin position="140"/>
        <end position="157"/>
    </location>
</feature>
<dbReference type="InterPro" id="IPR035906">
    <property type="entry name" value="MetI-like_sf"/>
</dbReference>
<comment type="subcellular location">
    <subcellularLocation>
        <location evidence="1 8">Cell membrane</location>
        <topology evidence="1 8">Multi-pass membrane protein</topology>
    </subcellularLocation>
</comment>
<evidence type="ECO:0000256" key="8">
    <source>
        <dbReference type="RuleBase" id="RU363032"/>
    </source>
</evidence>
<dbReference type="Pfam" id="PF00528">
    <property type="entry name" value="BPD_transp_1"/>
    <property type="match status" value="1"/>
</dbReference>
<sequence length="268" mass="29548">MTKTFDWIKAHTLGFVAILIFVFLIAPNAVMLLFSFNQPANKYNFVWHKFSLNAWKNPCASADMCSSIKLSITIAIITMILATALGTMVAFAMMRYRFQGRTFLNVLLFLPMAAPEVTMGITLMTFFYNTTGSNSLGFDTIIIAHVMFSLSYVVVTVKARLAGMDPTLENAAADLYATPFQTFRRVTLPLVMPGILAAALLSFALSIDDYIITVLTAGNEVTFPMYVYSSFQHSVPAQIDVIGSTMLLITLAGITFAQVPQIIKTRKA</sequence>
<protein>
    <submittedName>
        <fullName evidence="10">ABC transporter permease</fullName>
    </submittedName>
</protein>
<keyword evidence="11" id="KW-1185">Reference proteome</keyword>
<dbReference type="GO" id="GO:0005886">
    <property type="term" value="C:plasma membrane"/>
    <property type="evidence" value="ECO:0007669"/>
    <property type="project" value="UniProtKB-SubCell"/>
</dbReference>
<keyword evidence="3 8" id="KW-0813">Transport</keyword>